<keyword evidence="3" id="KW-0548">Nucleotidyltransferase</keyword>
<dbReference type="InterPro" id="IPR030931">
    <property type="entry name" value="Group_II_RT_mat"/>
</dbReference>
<dbReference type="NCBIfam" id="TIGR04416">
    <property type="entry name" value="group_II_RT_mat"/>
    <property type="match status" value="1"/>
</dbReference>
<dbReference type="InterPro" id="IPR000477">
    <property type="entry name" value="RT_dom"/>
</dbReference>
<evidence type="ECO:0000256" key="1">
    <source>
        <dbReference type="ARBA" id="ARBA00034120"/>
    </source>
</evidence>
<protein>
    <submittedName>
        <fullName evidence="3">RNA-directed DNA polymerase</fullName>
    </submittedName>
</protein>
<keyword evidence="3" id="KW-0695">RNA-directed DNA polymerase</keyword>
<dbReference type="PROSITE" id="PS50878">
    <property type="entry name" value="RT_POL"/>
    <property type="match status" value="1"/>
</dbReference>
<evidence type="ECO:0000313" key="3">
    <source>
        <dbReference type="EMBL" id="AUX43580.1"/>
    </source>
</evidence>
<reference evidence="3 4" key="1">
    <citation type="submission" date="2015-09" db="EMBL/GenBank/DDBJ databases">
        <title>Sorangium comparison.</title>
        <authorList>
            <person name="Zaburannyi N."/>
            <person name="Bunk B."/>
            <person name="Overmann J."/>
            <person name="Mueller R."/>
        </authorList>
    </citation>
    <scope>NUCLEOTIDE SEQUENCE [LARGE SCALE GENOMIC DNA]</scope>
    <source>
        <strain evidence="3 4">So ce26</strain>
    </source>
</reference>
<dbReference type="PANTHER" id="PTHR34047">
    <property type="entry name" value="NUCLEAR INTRON MATURASE 1, MITOCHONDRIAL-RELATED"/>
    <property type="match status" value="1"/>
</dbReference>
<dbReference type="CDD" id="cd01651">
    <property type="entry name" value="RT_G2_intron"/>
    <property type="match status" value="1"/>
</dbReference>
<dbReference type="InterPro" id="IPR043502">
    <property type="entry name" value="DNA/RNA_pol_sf"/>
</dbReference>
<name>A0A2L0EW99_SORCE</name>
<feature type="domain" description="Reverse transcriptase" evidence="2">
    <location>
        <begin position="77"/>
        <end position="313"/>
    </location>
</feature>
<dbReference type="AlphaFoldDB" id="A0A2L0EW99"/>
<accession>A0A2L0EW99</accession>
<keyword evidence="3" id="KW-0808">Transferase</keyword>
<sequence>MPPKLAALRFKLGQKAKQQPEFRFYALYGHLLRVDVLETAIATVAASDGCETPGVDGITMNQIVNAEGGAASFLAVIREELRAKTYRPQPVKRVYIPKANGKQRPLGIPTIRDRVVQTAALLLLEPIFDADFLDCSYGFRPKRSAHGAIDEVQANLREGYTAVYDADLQDYFDSIPHDKLMKGLETRLADGSMLRLIRLFLRAPVQEGKGPPRRPGSGVPQGGVISPLLANAFLHWFDRAFFSKNGPATWAKARLVRYADDFVVMARFIDHRIVGFVEEKIERRLGLVINREKTQVVQMKDEDATLNFLGYTFRWSRSHRPGDGPRYWRAEASSKAQQRARDKLRELTSVRFCWMPIKDVVERVNALLRGWLGYFSKGQPAKARRKLVRFAEQRMVRHLQRRSQRPYRPPVGVSLFKHVHDLGLIAP</sequence>
<dbReference type="InterPro" id="IPR051083">
    <property type="entry name" value="GrpII_Intron_Splice-Mob/Def"/>
</dbReference>
<evidence type="ECO:0000259" key="2">
    <source>
        <dbReference type="PROSITE" id="PS50878"/>
    </source>
</evidence>
<gene>
    <name evidence="3" type="ORF">SOCE26_050300</name>
</gene>
<proteinExistence type="inferred from homology"/>
<organism evidence="3 4">
    <name type="scientific">Sorangium cellulosum</name>
    <name type="common">Polyangium cellulosum</name>
    <dbReference type="NCBI Taxonomy" id="56"/>
    <lineage>
        <taxon>Bacteria</taxon>
        <taxon>Pseudomonadati</taxon>
        <taxon>Myxococcota</taxon>
        <taxon>Polyangia</taxon>
        <taxon>Polyangiales</taxon>
        <taxon>Polyangiaceae</taxon>
        <taxon>Sorangium</taxon>
    </lineage>
</organism>
<dbReference type="InterPro" id="IPR013597">
    <property type="entry name" value="Mat_intron_G2"/>
</dbReference>
<dbReference type="Pfam" id="PF00078">
    <property type="entry name" value="RVT_1"/>
    <property type="match status" value="1"/>
</dbReference>
<dbReference type="Pfam" id="PF08388">
    <property type="entry name" value="GIIM"/>
    <property type="match status" value="1"/>
</dbReference>
<dbReference type="SUPFAM" id="SSF56672">
    <property type="entry name" value="DNA/RNA polymerases"/>
    <property type="match status" value="1"/>
</dbReference>
<dbReference type="Proteomes" id="UP000238348">
    <property type="component" value="Chromosome"/>
</dbReference>
<dbReference type="EMBL" id="CP012673">
    <property type="protein sequence ID" value="AUX43580.1"/>
    <property type="molecule type" value="Genomic_DNA"/>
</dbReference>
<comment type="similarity">
    <text evidence="1">Belongs to the bacterial reverse transcriptase family.</text>
</comment>
<evidence type="ECO:0000313" key="4">
    <source>
        <dbReference type="Proteomes" id="UP000238348"/>
    </source>
</evidence>
<dbReference type="OrthoDB" id="5366084at2"/>
<dbReference type="PANTHER" id="PTHR34047:SF8">
    <property type="entry name" value="PROTEIN YKFC"/>
    <property type="match status" value="1"/>
</dbReference>
<dbReference type="GO" id="GO:0003964">
    <property type="term" value="F:RNA-directed DNA polymerase activity"/>
    <property type="evidence" value="ECO:0007669"/>
    <property type="project" value="UniProtKB-KW"/>
</dbReference>